<name>A0A1X7STF6_AMPQE</name>
<dbReference type="AlphaFoldDB" id="A0A1X7STF6"/>
<proteinExistence type="predicted"/>
<dbReference type="InParanoid" id="A0A1X7STF6"/>
<organism evidence="1">
    <name type="scientific">Amphimedon queenslandica</name>
    <name type="common">Sponge</name>
    <dbReference type="NCBI Taxonomy" id="400682"/>
    <lineage>
        <taxon>Eukaryota</taxon>
        <taxon>Metazoa</taxon>
        <taxon>Porifera</taxon>
        <taxon>Demospongiae</taxon>
        <taxon>Heteroscleromorpha</taxon>
        <taxon>Haplosclerida</taxon>
        <taxon>Niphatidae</taxon>
        <taxon>Amphimedon</taxon>
    </lineage>
</organism>
<evidence type="ECO:0000313" key="1">
    <source>
        <dbReference type="EnsemblMetazoa" id="Aqu2.1.05371_001"/>
    </source>
</evidence>
<protein>
    <submittedName>
        <fullName evidence="1">Uncharacterized protein</fullName>
    </submittedName>
</protein>
<accession>A0A1X7STF6</accession>
<dbReference type="EnsemblMetazoa" id="Aqu2.1.05371_001">
    <property type="protein sequence ID" value="Aqu2.1.05371_001"/>
    <property type="gene ID" value="Aqu2.1.05371"/>
</dbReference>
<reference evidence="1" key="1">
    <citation type="submission" date="2017-05" db="UniProtKB">
        <authorList>
            <consortium name="EnsemblMetazoa"/>
        </authorList>
    </citation>
    <scope>IDENTIFICATION</scope>
</reference>
<sequence length="45" mass="5243">GMRGFHRRVNTGSSCGWWRGEPFHHYVLLRSNLTVRAKLVMCGRL</sequence>